<dbReference type="SUPFAM" id="SSF47336">
    <property type="entry name" value="ACP-like"/>
    <property type="match status" value="1"/>
</dbReference>
<proteinExistence type="predicted"/>
<organism evidence="1 2">
    <name type="scientific">Hydrogenophaga intermedia</name>
    <dbReference type="NCBI Taxonomy" id="65786"/>
    <lineage>
        <taxon>Bacteria</taxon>
        <taxon>Pseudomonadati</taxon>
        <taxon>Pseudomonadota</taxon>
        <taxon>Betaproteobacteria</taxon>
        <taxon>Burkholderiales</taxon>
        <taxon>Comamonadaceae</taxon>
        <taxon>Hydrogenophaga</taxon>
    </lineage>
</organism>
<accession>A0A1L1PM71</accession>
<keyword evidence="2" id="KW-1185">Reference proteome</keyword>
<gene>
    <name evidence="1" type="ORF">BN948_04344</name>
</gene>
<dbReference type="Gene3D" id="1.10.1200.10">
    <property type="entry name" value="ACP-like"/>
    <property type="match status" value="1"/>
</dbReference>
<dbReference type="RefSeq" id="WP_009517861.1">
    <property type="nucleotide sequence ID" value="NZ_CCAE010000057.1"/>
</dbReference>
<dbReference type="AlphaFoldDB" id="A0A1L1PM71"/>
<dbReference type="InterPro" id="IPR036736">
    <property type="entry name" value="ACP-like_sf"/>
</dbReference>
<reference evidence="2" key="2">
    <citation type="submission" date="2014-11" db="EMBL/GenBank/DDBJ databases">
        <title>Draft genome sequence of Hydrogenophaga intermedia S1.</title>
        <authorList>
            <person name="Gan H.M."/>
            <person name="Chew T.H."/>
            <person name="Stolz A."/>
        </authorList>
    </citation>
    <scope>NUCLEOTIDE SEQUENCE [LARGE SCALE GENOMIC DNA]</scope>
    <source>
        <strain evidence="2">S1</strain>
    </source>
</reference>
<sequence length="89" mass="9944">MDTSTRPTITQTEALALLAECFNVPADSLHADVERESIEDWDSMGALMLIAELDERFGLELTAEVSREMTRIGHVLDFLRAHGVLREGE</sequence>
<dbReference type="EMBL" id="CCAE010000057">
    <property type="protein sequence ID" value="CDN89904.1"/>
    <property type="molecule type" value="Genomic_DNA"/>
</dbReference>
<evidence type="ECO:0000313" key="2">
    <source>
        <dbReference type="Proteomes" id="UP000028878"/>
    </source>
</evidence>
<evidence type="ECO:0000313" key="1">
    <source>
        <dbReference type="EMBL" id="CDN89904.1"/>
    </source>
</evidence>
<reference evidence="2" key="1">
    <citation type="submission" date="2014-02" db="EMBL/GenBank/DDBJ databases">
        <authorList>
            <person name="Gan H."/>
        </authorList>
    </citation>
    <scope>NUCLEOTIDE SEQUENCE [LARGE SCALE GENOMIC DNA]</scope>
    <source>
        <strain evidence="2">S1</strain>
    </source>
</reference>
<dbReference type="Proteomes" id="UP000028878">
    <property type="component" value="Unassembled WGS sequence"/>
</dbReference>
<name>A0A1L1PM71_HYDIT</name>
<protein>
    <submittedName>
        <fullName evidence="1">Putative acyl carrier protein</fullName>
    </submittedName>
</protein>